<comment type="pathway">
    <text evidence="2 15">Amino-acid biosynthesis; L-tryptophan biosynthesis; L-tryptophan from chorismate: step 1/5.</text>
</comment>
<dbReference type="EMBL" id="FQTU01000006">
    <property type="protein sequence ID" value="SHE75077.1"/>
    <property type="molecule type" value="Genomic_DNA"/>
</dbReference>
<evidence type="ECO:0000256" key="10">
    <source>
        <dbReference type="ARBA" id="ARBA00022842"/>
    </source>
</evidence>
<dbReference type="InterPro" id="IPR006805">
    <property type="entry name" value="Anth_synth_I_N"/>
</dbReference>
<dbReference type="Proteomes" id="UP000184251">
    <property type="component" value="Unassembled WGS sequence"/>
</dbReference>
<comment type="function">
    <text evidence="13 15">Part of a heterotetrameric complex that catalyzes the two-step biosynthesis of anthranilate, an intermediate in the biosynthesis of L-tryptophan. In the first step, the glutamine-binding beta subunit (TrpG) of anthranilate synthase (AS) provides the glutamine amidotransferase activity which generates ammonia as a substrate that, along with chorismate, is used in the second step, catalyzed by the large alpha subunit of AS (TrpE) to produce anthranilate. In the absence of TrpG, TrpE can synthesize anthranilate directly from chorismate and high concentrations of ammonia.</text>
</comment>
<evidence type="ECO:0000256" key="9">
    <source>
        <dbReference type="ARBA" id="ARBA00022822"/>
    </source>
</evidence>
<protein>
    <recommendedName>
        <fullName evidence="6 15">Anthranilate synthase component 1</fullName>
        <ecNumber evidence="5 15">4.1.3.27</ecNumber>
    </recommendedName>
</protein>
<evidence type="ECO:0000256" key="11">
    <source>
        <dbReference type="ARBA" id="ARBA00023141"/>
    </source>
</evidence>
<dbReference type="GO" id="GO:0004049">
    <property type="term" value="F:anthranilate synthase activity"/>
    <property type="evidence" value="ECO:0007669"/>
    <property type="project" value="UniProtKB-EC"/>
</dbReference>
<dbReference type="InterPro" id="IPR019999">
    <property type="entry name" value="Anth_synth_I-like"/>
</dbReference>
<evidence type="ECO:0000256" key="4">
    <source>
        <dbReference type="ARBA" id="ARBA00011575"/>
    </source>
</evidence>
<evidence type="ECO:0000256" key="13">
    <source>
        <dbReference type="ARBA" id="ARBA00025634"/>
    </source>
</evidence>
<accession>A0A1M4W1J2</accession>
<dbReference type="Pfam" id="PF00425">
    <property type="entry name" value="Chorismate_bind"/>
    <property type="match status" value="1"/>
</dbReference>
<evidence type="ECO:0000256" key="8">
    <source>
        <dbReference type="ARBA" id="ARBA00022723"/>
    </source>
</evidence>
<evidence type="ECO:0000256" key="6">
    <source>
        <dbReference type="ARBA" id="ARBA00020653"/>
    </source>
</evidence>
<dbReference type="Pfam" id="PF04715">
    <property type="entry name" value="Anth_synt_I_N"/>
    <property type="match status" value="1"/>
</dbReference>
<dbReference type="Gene3D" id="3.60.120.10">
    <property type="entry name" value="Anthranilate synthase"/>
    <property type="match status" value="1"/>
</dbReference>
<evidence type="ECO:0000256" key="12">
    <source>
        <dbReference type="ARBA" id="ARBA00023239"/>
    </source>
</evidence>
<keyword evidence="19" id="KW-1185">Reference proteome</keyword>
<evidence type="ECO:0000256" key="5">
    <source>
        <dbReference type="ARBA" id="ARBA00012266"/>
    </source>
</evidence>
<dbReference type="PRINTS" id="PR00095">
    <property type="entry name" value="ANTSNTHASEI"/>
</dbReference>
<feature type="domain" description="Anthranilate synthase component I N-terminal" evidence="17">
    <location>
        <begin position="28"/>
        <end position="170"/>
    </location>
</feature>
<keyword evidence="10 15" id="KW-0460">Magnesium</keyword>
<evidence type="ECO:0000259" key="17">
    <source>
        <dbReference type="Pfam" id="PF04715"/>
    </source>
</evidence>
<dbReference type="OrthoDB" id="9803598at2"/>
<dbReference type="EC" id="4.1.3.27" evidence="5 15"/>
<evidence type="ECO:0000313" key="18">
    <source>
        <dbReference type="EMBL" id="SHE75077.1"/>
    </source>
</evidence>
<reference evidence="18 19" key="1">
    <citation type="submission" date="2016-11" db="EMBL/GenBank/DDBJ databases">
        <authorList>
            <person name="Jaros S."/>
            <person name="Januszkiewicz K."/>
            <person name="Wedrychowicz H."/>
        </authorList>
    </citation>
    <scope>NUCLEOTIDE SEQUENCE [LARGE SCALE GENOMIC DNA]</scope>
    <source>
        <strain evidence="18 19">DSM 14828</strain>
    </source>
</reference>
<keyword evidence="9 15" id="KW-0822">Tryptophan biosynthesis</keyword>
<evidence type="ECO:0000256" key="1">
    <source>
        <dbReference type="ARBA" id="ARBA00001946"/>
    </source>
</evidence>
<evidence type="ECO:0000256" key="3">
    <source>
        <dbReference type="ARBA" id="ARBA00009562"/>
    </source>
</evidence>
<name>A0A1M4W1J2_9FIRM</name>
<dbReference type="UniPathway" id="UPA00035">
    <property type="reaction ID" value="UER00040"/>
</dbReference>
<gene>
    <name evidence="15" type="primary">trpE</name>
    <name evidence="18" type="ORF">SAMN02746064_01132</name>
</gene>
<evidence type="ECO:0000256" key="7">
    <source>
        <dbReference type="ARBA" id="ARBA00022605"/>
    </source>
</evidence>
<keyword evidence="11 15" id="KW-0057">Aromatic amino acid biosynthesis</keyword>
<dbReference type="AlphaFoldDB" id="A0A1M4W1J2"/>
<sequence>MLFPSIEEYNKIKDTHNVIPFVKQIEGDTETPISIFKKLCKKDEKSFLLESVEGGSKWGRYSYIGRNPYGEILSRDGETNVITEGGKVRYEGKSLDALRNYFGEIAYPEIDLPFIPEFPGGAVGYVSYDLIREIEKLPQENPDYMNVPDVHLMIMKEIIIYDHMKQKIFIVFNQFDCETPYDVTKNMIDKIEHEIRLAVIKQDENNSGSVAEFESNETLEAFSQKVIKAKDYIRKGDIFQVVLSQRLKAKTDLDPFKAYRKLRSVNPSPYLYYMNFKEYSVVGSSPELLVKVAKGVVETCPIAGTRRRGKTEKEDGMLAKDLLADEKERAEHLMLLDLARNDIGKVSEFGSVKVTQFMDVQKYSHVMHIVSNVAGKIKKEQDMFHALKACIPAGTLSGAPKVRAMEIIEELEETRRGIYGGGVGYFGFNGNMDTCITIRTIIFKDGEAIVQAGAGIVADSVPESEYYECMNKAQALVDTIKSAEEAK</sequence>
<dbReference type="GO" id="GO:0046872">
    <property type="term" value="F:metal ion binding"/>
    <property type="evidence" value="ECO:0007669"/>
    <property type="project" value="UniProtKB-KW"/>
</dbReference>
<dbReference type="InterPro" id="IPR005256">
    <property type="entry name" value="Anth_synth_I_PabB"/>
</dbReference>
<dbReference type="PANTHER" id="PTHR11236">
    <property type="entry name" value="AMINOBENZOATE/ANTHRANILATE SYNTHASE"/>
    <property type="match status" value="1"/>
</dbReference>
<dbReference type="InterPro" id="IPR010116">
    <property type="entry name" value="Anthranilate_synth_I_arc_typ"/>
</dbReference>
<feature type="domain" description="Chorismate-utilising enzyme C-terminal" evidence="16">
    <location>
        <begin position="220"/>
        <end position="472"/>
    </location>
</feature>
<keyword evidence="12 15" id="KW-0456">Lyase</keyword>
<dbReference type="RefSeq" id="WP_073270115.1">
    <property type="nucleotide sequence ID" value="NZ_FQTU01000006.1"/>
</dbReference>
<proteinExistence type="inferred from homology"/>
<evidence type="ECO:0000256" key="2">
    <source>
        <dbReference type="ARBA" id="ARBA00004873"/>
    </source>
</evidence>
<comment type="subunit">
    <text evidence="4 15">Heterotetramer consisting of two non-identical subunits: a beta subunit (TrpG) and a large alpha subunit (TrpE).</text>
</comment>
<dbReference type="InterPro" id="IPR015890">
    <property type="entry name" value="Chorismate_C"/>
</dbReference>
<keyword evidence="7 15" id="KW-0028">Amino-acid biosynthesis</keyword>
<evidence type="ECO:0000256" key="15">
    <source>
        <dbReference type="RuleBase" id="RU364045"/>
    </source>
</evidence>
<organism evidence="18 19">
    <name type="scientific">Alkalibacter saccharofermentans DSM 14828</name>
    <dbReference type="NCBI Taxonomy" id="1120975"/>
    <lineage>
        <taxon>Bacteria</taxon>
        <taxon>Bacillati</taxon>
        <taxon>Bacillota</taxon>
        <taxon>Clostridia</taxon>
        <taxon>Eubacteriales</taxon>
        <taxon>Eubacteriaceae</taxon>
        <taxon>Alkalibacter</taxon>
    </lineage>
</organism>
<dbReference type="GO" id="GO:0000162">
    <property type="term" value="P:L-tryptophan biosynthetic process"/>
    <property type="evidence" value="ECO:0007669"/>
    <property type="project" value="UniProtKB-UniPathway"/>
</dbReference>
<dbReference type="NCBIfam" id="TIGR00564">
    <property type="entry name" value="trpE_most"/>
    <property type="match status" value="1"/>
</dbReference>
<comment type="catalytic activity">
    <reaction evidence="14 15">
        <text>chorismate + L-glutamine = anthranilate + pyruvate + L-glutamate + H(+)</text>
        <dbReference type="Rhea" id="RHEA:21732"/>
        <dbReference type="ChEBI" id="CHEBI:15361"/>
        <dbReference type="ChEBI" id="CHEBI:15378"/>
        <dbReference type="ChEBI" id="CHEBI:16567"/>
        <dbReference type="ChEBI" id="CHEBI:29748"/>
        <dbReference type="ChEBI" id="CHEBI:29985"/>
        <dbReference type="ChEBI" id="CHEBI:58359"/>
        <dbReference type="EC" id="4.1.3.27"/>
    </reaction>
</comment>
<dbReference type="InterPro" id="IPR005801">
    <property type="entry name" value="ADC_synthase"/>
</dbReference>
<dbReference type="STRING" id="1120975.SAMN02746064_01132"/>
<keyword evidence="8 15" id="KW-0479">Metal-binding</keyword>
<comment type="cofactor">
    <cofactor evidence="1 15">
        <name>Mg(2+)</name>
        <dbReference type="ChEBI" id="CHEBI:18420"/>
    </cofactor>
</comment>
<comment type="similarity">
    <text evidence="3 15">Belongs to the anthranilate synthase component I family.</text>
</comment>
<evidence type="ECO:0000259" key="16">
    <source>
        <dbReference type="Pfam" id="PF00425"/>
    </source>
</evidence>
<dbReference type="SUPFAM" id="SSF56322">
    <property type="entry name" value="ADC synthase"/>
    <property type="match status" value="1"/>
</dbReference>
<evidence type="ECO:0000313" key="19">
    <source>
        <dbReference type="Proteomes" id="UP000184251"/>
    </source>
</evidence>
<evidence type="ECO:0000256" key="14">
    <source>
        <dbReference type="ARBA" id="ARBA00047683"/>
    </source>
</evidence>
<dbReference type="PANTHER" id="PTHR11236:SF48">
    <property type="entry name" value="ISOCHORISMATE SYNTHASE MENF"/>
    <property type="match status" value="1"/>
</dbReference>
<dbReference type="NCBIfam" id="TIGR01820">
    <property type="entry name" value="TrpE-arch"/>
    <property type="match status" value="1"/>
</dbReference>